<dbReference type="Proteomes" id="UP000185321">
    <property type="component" value="Segment"/>
</dbReference>
<name>A0A0E3F469_9CAUD</name>
<dbReference type="EMBL" id="KJ019058">
    <property type="protein sequence ID" value="AIX21537.1"/>
    <property type="molecule type" value="Genomic_DNA"/>
</dbReference>
<keyword evidence="2" id="KW-1185">Reference proteome</keyword>
<accession>A0A0E3F469</accession>
<evidence type="ECO:0000313" key="2">
    <source>
        <dbReference type="Proteomes" id="UP000185321"/>
    </source>
</evidence>
<reference evidence="1 2" key="1">
    <citation type="submission" date="2013-12" db="EMBL/GenBank/DDBJ databases">
        <title>Ecological redundancy of diverse viral populations within a natural community.</title>
        <authorList>
            <person name="Gregory A.C."/>
            <person name="LaButti K."/>
            <person name="Copeland A."/>
            <person name="Woyke T."/>
            <person name="Sullivan M.B."/>
        </authorList>
    </citation>
    <scope>NUCLEOTIDE SEQUENCE [LARGE SCALE GENOMIC DNA]</scope>
    <source>
        <strain evidence="1">Syn7803C8</strain>
    </source>
</reference>
<evidence type="ECO:0000313" key="1">
    <source>
        <dbReference type="EMBL" id="AIX21537.1"/>
    </source>
</evidence>
<protein>
    <submittedName>
        <fullName evidence="1">Uncharacterized protein</fullName>
    </submittedName>
</protein>
<proteinExistence type="predicted"/>
<gene>
    <name evidence="1" type="ORF">Syn7803C8_213</name>
</gene>
<sequence length="53" mass="6319">MKRYNKVLKLIRESLRNPGAYSEEEITYMREQLKLLEGEKETVKKEKNRGFGS</sequence>
<organism evidence="1 2">
    <name type="scientific">Synechococcus phage ACG-2014f_Syn7803C8</name>
    <dbReference type="NCBI Taxonomy" id="2790336"/>
    <lineage>
        <taxon>Viruses</taxon>
        <taxon>Duplodnaviria</taxon>
        <taxon>Heunggongvirae</taxon>
        <taxon>Uroviricota</taxon>
        <taxon>Caudoviricetes</taxon>
        <taxon>Pantevenvirales</taxon>
        <taxon>Kyanoviridae</taxon>
        <taxon>Atlauavirus</taxon>
        <taxon>Atlauavirus tusconc8</taxon>
    </lineage>
</organism>